<dbReference type="Proteomes" id="UP000316256">
    <property type="component" value="Unassembled WGS sequence"/>
</dbReference>
<evidence type="ECO:0000256" key="2">
    <source>
        <dbReference type="ARBA" id="ARBA00009199"/>
    </source>
</evidence>
<dbReference type="PANTHER" id="PTHR11895">
    <property type="entry name" value="TRANSAMIDASE"/>
    <property type="match status" value="1"/>
</dbReference>
<accession>A0A541B9W8</accession>
<dbReference type="InterPro" id="IPR020556">
    <property type="entry name" value="Amidase_CS"/>
</dbReference>
<dbReference type="PANTHER" id="PTHR11895:SF7">
    <property type="entry name" value="GLUTAMYL-TRNA(GLN) AMIDOTRANSFERASE SUBUNIT A, MITOCHONDRIAL"/>
    <property type="match status" value="1"/>
</dbReference>
<evidence type="ECO:0000313" key="5">
    <source>
        <dbReference type="EMBL" id="TQF69122.1"/>
    </source>
</evidence>
<dbReference type="GO" id="GO:0004040">
    <property type="term" value="F:amidase activity"/>
    <property type="evidence" value="ECO:0007669"/>
    <property type="project" value="UniProtKB-EC"/>
</dbReference>
<dbReference type="PROSITE" id="PS00571">
    <property type="entry name" value="AMIDASES"/>
    <property type="match status" value="1"/>
</dbReference>
<gene>
    <name evidence="5" type="ORF">FK531_10145</name>
</gene>
<keyword evidence="5" id="KW-0378">Hydrolase</keyword>
<dbReference type="OrthoDB" id="5175573at2"/>
<dbReference type="Gene3D" id="3.90.1300.10">
    <property type="entry name" value="Amidase signature (AS) domain"/>
    <property type="match status" value="1"/>
</dbReference>
<reference evidence="5 6" key="1">
    <citation type="submission" date="2019-06" db="EMBL/GenBank/DDBJ databases">
        <title>Rhodococcus spaelei sp. nov., isolated from a cave.</title>
        <authorList>
            <person name="Lee S.D."/>
        </authorList>
    </citation>
    <scope>NUCLEOTIDE SEQUENCE [LARGE SCALE GENOMIC DNA]</scope>
    <source>
        <strain evidence="5 6">C9-5</strain>
    </source>
</reference>
<evidence type="ECO:0000256" key="1">
    <source>
        <dbReference type="ARBA" id="ARBA00001311"/>
    </source>
</evidence>
<comment type="catalytic activity">
    <reaction evidence="1">
        <text>a monocarboxylic acid amide + H2O = a monocarboxylate + NH4(+)</text>
        <dbReference type="Rhea" id="RHEA:12020"/>
        <dbReference type="ChEBI" id="CHEBI:15377"/>
        <dbReference type="ChEBI" id="CHEBI:28938"/>
        <dbReference type="ChEBI" id="CHEBI:35757"/>
        <dbReference type="ChEBI" id="CHEBI:83628"/>
        <dbReference type="EC" id="3.5.1.4"/>
    </reaction>
</comment>
<feature type="domain" description="Amidase" evidence="4">
    <location>
        <begin position="42"/>
        <end position="459"/>
    </location>
</feature>
<dbReference type="EC" id="3.5.1.4" evidence="3"/>
<dbReference type="AlphaFoldDB" id="A0A541B9W8"/>
<dbReference type="EMBL" id="VIGH01000004">
    <property type="protein sequence ID" value="TQF69122.1"/>
    <property type="molecule type" value="Genomic_DNA"/>
</dbReference>
<name>A0A541B9W8_9NOCA</name>
<organism evidence="5 6">
    <name type="scientific">Rhodococcus spelaei</name>
    <dbReference type="NCBI Taxonomy" id="2546320"/>
    <lineage>
        <taxon>Bacteria</taxon>
        <taxon>Bacillati</taxon>
        <taxon>Actinomycetota</taxon>
        <taxon>Actinomycetes</taxon>
        <taxon>Mycobacteriales</taxon>
        <taxon>Nocardiaceae</taxon>
        <taxon>Rhodococcus</taxon>
    </lineage>
</organism>
<evidence type="ECO:0000256" key="3">
    <source>
        <dbReference type="ARBA" id="ARBA00012922"/>
    </source>
</evidence>
<dbReference type="NCBIfam" id="NF005899">
    <property type="entry name" value="PRK07869.1"/>
    <property type="match status" value="1"/>
</dbReference>
<evidence type="ECO:0000259" key="4">
    <source>
        <dbReference type="Pfam" id="PF01425"/>
    </source>
</evidence>
<dbReference type="InterPro" id="IPR036928">
    <property type="entry name" value="AS_sf"/>
</dbReference>
<comment type="caution">
    <text evidence="5">The sequence shown here is derived from an EMBL/GenBank/DDBJ whole genome shotgun (WGS) entry which is preliminary data.</text>
</comment>
<dbReference type="RefSeq" id="WP_142098672.1">
    <property type="nucleotide sequence ID" value="NZ_VIGH01000004.1"/>
</dbReference>
<dbReference type="InterPro" id="IPR023631">
    <property type="entry name" value="Amidase_dom"/>
</dbReference>
<proteinExistence type="inferred from homology"/>
<protein>
    <recommendedName>
        <fullName evidence="3">amidase</fullName>
        <ecNumber evidence="3">3.5.1.4</ecNumber>
    </recommendedName>
</protein>
<comment type="similarity">
    <text evidence="2">Belongs to the amidase family.</text>
</comment>
<evidence type="ECO:0000313" key="6">
    <source>
        <dbReference type="Proteomes" id="UP000316256"/>
    </source>
</evidence>
<keyword evidence="6" id="KW-1185">Reference proteome</keyword>
<dbReference type="Pfam" id="PF01425">
    <property type="entry name" value="Amidase"/>
    <property type="match status" value="1"/>
</dbReference>
<sequence>MSSDSTRVPAFRVHAFRDDALGDLDATGVAELVASGQASAREVVAAAIERAESVQAGLNAVQFADYDRALAQADAPRRGVFGGVPTIVKDNVDVTGLPSGHGSAAFTPKPADRDSDVVTQLLSTGLVSLGKSRLPEFGFSASTEYAAGEPVHNPWNPEFSSGASSGGSAALVAAGVVPIAHANDGGGSIRIPAAACGLVGLKPTRGRTVADPMDQSMPIRVVTQGVVTRTVRDTARYYAAAENHYRNPKLPPVRLVEGPSSTRLRVGVIVDSVNGFRTDDETRASVQATADLLAGLGHRVEEAPMPVGPSFVEDFGLYWGFLSFAISSGGKKMFGSDFDKAKTDNLSRGLAAMYRKNIAKTPRVLYRLRRTQRVYADAFAKYDVILSPVVAHTTPPLGFLSPTQSFDDLFRKLVDYTAFTPLNNAAGGPAISLPLHQTATGLPLASHFSAAHGDERTLLELAFELEQAQPFRRIQG</sequence>
<dbReference type="InterPro" id="IPR000120">
    <property type="entry name" value="Amidase"/>
</dbReference>
<dbReference type="SUPFAM" id="SSF75304">
    <property type="entry name" value="Amidase signature (AS) enzymes"/>
    <property type="match status" value="1"/>
</dbReference>